<dbReference type="OrthoDB" id="3625082at2"/>
<feature type="region of interest" description="Disordered" evidence="1">
    <location>
        <begin position="1"/>
        <end position="42"/>
    </location>
</feature>
<keyword evidence="5" id="KW-1185">Reference proteome</keyword>
<protein>
    <submittedName>
        <fullName evidence="4">Uncharacterized protein</fullName>
    </submittedName>
</protein>
<sequence length="235" mass="25171">MANAQPERPGNGQQGSELQRRPNAADLFAPFRPDPPAYRASDADRDQVVRLLSQALSEGQLDVHEFDQRTKAVYAAKTHAELETVTCDLDVQAGVRRSGAIVGPSGRARTFLGVMGGFRRKGEWIVPRRVNVFVFWGGGVLDLRDAVFAEPEAVINIKALMGGATVIVPPELSVQVVGTGLMGSFADRASGAGDAGQPHVVIGGFAFWGGVNVVRSSGRNRALRAKLRRKNSRGV</sequence>
<dbReference type="HOGENOM" id="CLU_075817_0_0_11"/>
<dbReference type="Proteomes" id="UP000004816">
    <property type="component" value="Unassembled WGS sequence"/>
</dbReference>
<dbReference type="Pfam" id="PF08044">
    <property type="entry name" value="DUF1707"/>
    <property type="match status" value="1"/>
</dbReference>
<accession>E5XRH6</accession>
<dbReference type="STRING" id="679197.HMPREF9336_02098"/>
<evidence type="ECO:0000256" key="1">
    <source>
        <dbReference type="SAM" id="MobiDB-lite"/>
    </source>
</evidence>
<name>E5XRH6_SEGRC</name>
<dbReference type="Pfam" id="PF09922">
    <property type="entry name" value="LiaF-like_C"/>
    <property type="match status" value="1"/>
</dbReference>
<feature type="domain" description="Cell wall-active antibiotics response LiaF-like C-terminal" evidence="3">
    <location>
        <begin position="128"/>
        <end position="185"/>
    </location>
</feature>
<feature type="domain" description="DUF1707" evidence="2">
    <location>
        <begin position="39"/>
        <end position="89"/>
    </location>
</feature>
<evidence type="ECO:0000313" key="5">
    <source>
        <dbReference type="Proteomes" id="UP000004816"/>
    </source>
</evidence>
<dbReference type="InterPro" id="IPR024425">
    <property type="entry name" value="LiaF-like_C"/>
</dbReference>
<dbReference type="EMBL" id="ACZI02000002">
    <property type="protein sequence ID" value="EFV13046.1"/>
    <property type="molecule type" value="Genomic_DNA"/>
</dbReference>
<comment type="caution">
    <text evidence="4">The sequence shown here is derived from an EMBL/GenBank/DDBJ whole genome shotgun (WGS) entry which is preliminary data.</text>
</comment>
<dbReference type="AlphaFoldDB" id="E5XRH6"/>
<dbReference type="PANTHER" id="PTHR40763:SF4">
    <property type="entry name" value="DUF1707 DOMAIN-CONTAINING PROTEIN"/>
    <property type="match status" value="1"/>
</dbReference>
<evidence type="ECO:0000313" key="4">
    <source>
        <dbReference type="EMBL" id="EFV13046.1"/>
    </source>
</evidence>
<dbReference type="RefSeq" id="WP_007470155.1">
    <property type="nucleotide sequence ID" value="NZ_KI391953.1"/>
</dbReference>
<organism evidence="4 5">
    <name type="scientific">Segniliparus rugosus (strain ATCC BAA-974 / DSM 45345 / CCUG 50838 / CIP 108380 / JCM 13579 / CDC 945)</name>
    <dbReference type="NCBI Taxonomy" id="679197"/>
    <lineage>
        <taxon>Bacteria</taxon>
        <taxon>Bacillati</taxon>
        <taxon>Actinomycetota</taxon>
        <taxon>Actinomycetes</taxon>
        <taxon>Mycobacteriales</taxon>
        <taxon>Segniliparaceae</taxon>
        <taxon>Segniliparus</taxon>
    </lineage>
</organism>
<evidence type="ECO:0000259" key="3">
    <source>
        <dbReference type="Pfam" id="PF09922"/>
    </source>
</evidence>
<gene>
    <name evidence="4" type="ORF">HMPREF9336_02098</name>
</gene>
<dbReference type="InterPro" id="IPR012551">
    <property type="entry name" value="DUF1707_SHOCT-like"/>
</dbReference>
<reference evidence="4 5" key="1">
    <citation type="journal article" date="2011" name="Stand. Genomic Sci.">
        <title>High quality draft genome sequence of Segniliparus rugosus CDC 945(T)= (ATCC BAA-974(T)).</title>
        <authorList>
            <person name="Earl A.M."/>
            <person name="Desjardins C.A."/>
            <person name="Fitzgerald M.G."/>
            <person name="Arachchi H.M."/>
            <person name="Zeng Q."/>
            <person name="Mehta T."/>
            <person name="Griggs A."/>
            <person name="Birren B.W."/>
            <person name="Toney N.C."/>
            <person name="Carr J."/>
            <person name="Posey J."/>
            <person name="Butler W.R."/>
        </authorList>
    </citation>
    <scope>NUCLEOTIDE SEQUENCE [LARGE SCALE GENOMIC DNA]</scope>
    <source>
        <strain evidence="5">ATCC BAA-974 / DSM 45345 / CCUG 50838 / CIP 108380 / JCM 13579 / CDC 945</strain>
    </source>
</reference>
<dbReference type="eggNOG" id="COG4758">
    <property type="taxonomic scope" value="Bacteria"/>
</dbReference>
<evidence type="ECO:0000259" key="2">
    <source>
        <dbReference type="Pfam" id="PF08044"/>
    </source>
</evidence>
<proteinExistence type="predicted"/>
<dbReference type="PANTHER" id="PTHR40763">
    <property type="entry name" value="MEMBRANE PROTEIN-RELATED"/>
    <property type="match status" value="1"/>
</dbReference>